<reference evidence="2 3" key="1">
    <citation type="submission" date="2022-05" db="EMBL/GenBank/DDBJ databases">
        <title>Genome Sequencing of Bee-Associated Microbes.</title>
        <authorList>
            <person name="Dunlap C."/>
        </authorList>
    </citation>
    <scope>NUCLEOTIDE SEQUENCE [LARGE SCALE GENOMIC DNA]</scope>
    <source>
        <strain evidence="2 3">NRRL NRS-1438</strain>
    </source>
</reference>
<proteinExistence type="predicted"/>
<organism evidence="2 3">
    <name type="scientific">Paenibacillus apiarius</name>
    <dbReference type="NCBI Taxonomy" id="46240"/>
    <lineage>
        <taxon>Bacteria</taxon>
        <taxon>Bacillati</taxon>
        <taxon>Bacillota</taxon>
        <taxon>Bacilli</taxon>
        <taxon>Bacillales</taxon>
        <taxon>Paenibacillaceae</taxon>
        <taxon>Paenibacillus</taxon>
    </lineage>
</organism>
<keyword evidence="1" id="KW-0732">Signal</keyword>
<accession>A0ABT4DQ71</accession>
<comment type="caution">
    <text evidence="2">The sequence shown here is derived from an EMBL/GenBank/DDBJ whole genome shotgun (WGS) entry which is preliminary data.</text>
</comment>
<evidence type="ECO:0000256" key="1">
    <source>
        <dbReference type="SAM" id="SignalP"/>
    </source>
</evidence>
<protein>
    <submittedName>
        <fullName evidence="2">Uncharacterized protein</fullName>
    </submittedName>
</protein>
<dbReference type="Proteomes" id="UP001207626">
    <property type="component" value="Unassembled WGS sequence"/>
</dbReference>
<keyword evidence="3" id="KW-1185">Reference proteome</keyword>
<dbReference type="EMBL" id="JAMDLW010000007">
    <property type="protein sequence ID" value="MCY9519380.1"/>
    <property type="molecule type" value="Genomic_DNA"/>
</dbReference>
<gene>
    <name evidence="2" type="ORF">M5X09_06735</name>
</gene>
<evidence type="ECO:0000313" key="2">
    <source>
        <dbReference type="EMBL" id="MCY9519380.1"/>
    </source>
</evidence>
<dbReference type="RefSeq" id="WP_087431813.1">
    <property type="nucleotide sequence ID" value="NZ_JAMDLV010000034.1"/>
</dbReference>
<evidence type="ECO:0000313" key="3">
    <source>
        <dbReference type="Proteomes" id="UP001207626"/>
    </source>
</evidence>
<sequence>MSKLIKITAIILGASMIFISLPSQTEATVVACYPKVLEKTEKVGGKTKKYYKQICRDRGGKVTVIIQIAVGKASHGYLHNKIHKDRTS</sequence>
<feature type="chain" id="PRO_5045209664" evidence="1">
    <location>
        <begin position="28"/>
        <end position="88"/>
    </location>
</feature>
<feature type="signal peptide" evidence="1">
    <location>
        <begin position="1"/>
        <end position="27"/>
    </location>
</feature>
<name>A0ABT4DQ71_9BACL</name>